<keyword evidence="4" id="KW-1185">Reference proteome</keyword>
<dbReference type="SUPFAM" id="SSF52172">
    <property type="entry name" value="CheY-like"/>
    <property type="match status" value="1"/>
</dbReference>
<dbReference type="PANTHER" id="PTHR47918">
    <property type="entry name" value="DNA-BINDING PROTEIN FIS"/>
    <property type="match status" value="1"/>
</dbReference>
<proteinExistence type="predicted"/>
<dbReference type="GO" id="GO:0043565">
    <property type="term" value="F:sequence-specific DNA binding"/>
    <property type="evidence" value="ECO:0007669"/>
    <property type="project" value="InterPro"/>
</dbReference>
<evidence type="ECO:0000259" key="2">
    <source>
        <dbReference type="PROSITE" id="PS50110"/>
    </source>
</evidence>
<comment type="caution">
    <text evidence="1">Lacks conserved residue(s) required for the propagation of feature annotation.</text>
</comment>
<dbReference type="Gene3D" id="3.40.50.2300">
    <property type="match status" value="1"/>
</dbReference>
<dbReference type="GO" id="GO:0000160">
    <property type="term" value="P:phosphorelay signal transduction system"/>
    <property type="evidence" value="ECO:0007669"/>
    <property type="project" value="InterPro"/>
</dbReference>
<organism evidence="3 4">
    <name type="scientific">Entotheonella factor</name>
    <dbReference type="NCBI Taxonomy" id="1429438"/>
    <lineage>
        <taxon>Bacteria</taxon>
        <taxon>Pseudomonadati</taxon>
        <taxon>Nitrospinota/Tectimicrobiota group</taxon>
        <taxon>Candidatus Tectimicrobiota</taxon>
        <taxon>Candidatus Entotheonellia</taxon>
        <taxon>Candidatus Entotheonellales</taxon>
        <taxon>Candidatus Entotheonellaceae</taxon>
        <taxon>Candidatus Entotheonella</taxon>
    </lineage>
</organism>
<dbReference type="Gene3D" id="1.10.10.60">
    <property type="entry name" value="Homeodomain-like"/>
    <property type="match status" value="1"/>
</dbReference>
<dbReference type="InterPro" id="IPR002197">
    <property type="entry name" value="HTH_Fis"/>
</dbReference>
<dbReference type="InterPro" id="IPR001789">
    <property type="entry name" value="Sig_transdc_resp-reg_receiver"/>
</dbReference>
<dbReference type="EMBL" id="AZHW01000529">
    <property type="protein sequence ID" value="ETW98696.1"/>
    <property type="molecule type" value="Genomic_DNA"/>
</dbReference>
<dbReference type="Pfam" id="PF02954">
    <property type="entry name" value="HTH_8"/>
    <property type="match status" value="1"/>
</dbReference>
<dbReference type="InterPro" id="IPR011006">
    <property type="entry name" value="CheY-like_superfamily"/>
</dbReference>
<feature type="domain" description="Response regulatory" evidence="2">
    <location>
        <begin position="5"/>
        <end position="116"/>
    </location>
</feature>
<gene>
    <name evidence="3" type="ORF">ETSY1_17780</name>
</gene>
<evidence type="ECO:0000256" key="1">
    <source>
        <dbReference type="PROSITE-ProRule" id="PRU00169"/>
    </source>
</evidence>
<dbReference type="InterPro" id="IPR050207">
    <property type="entry name" value="Trans_regulatory_Fis"/>
</dbReference>
<dbReference type="Proteomes" id="UP000019141">
    <property type="component" value="Unassembled WGS sequence"/>
</dbReference>
<evidence type="ECO:0000313" key="3">
    <source>
        <dbReference type="EMBL" id="ETW98696.1"/>
    </source>
</evidence>
<accession>W4LMU1</accession>
<dbReference type="SUPFAM" id="SSF46689">
    <property type="entry name" value="Homeodomain-like"/>
    <property type="match status" value="1"/>
</dbReference>
<name>W4LMU1_ENTF1</name>
<dbReference type="PANTHER" id="PTHR47918:SF1">
    <property type="entry name" value="DNA-BINDING PROTEIN FIS"/>
    <property type="match status" value="1"/>
</dbReference>
<dbReference type="HOGENOM" id="CLU_1188197_0_0_7"/>
<comment type="caution">
    <text evidence="3">The sequence shown here is derived from an EMBL/GenBank/DDBJ whole genome shotgun (WGS) entry which is preliminary data.</text>
</comment>
<dbReference type="PRINTS" id="PR01590">
    <property type="entry name" value="HTHFIS"/>
</dbReference>
<dbReference type="AlphaFoldDB" id="W4LMU1"/>
<dbReference type="InterPro" id="IPR009057">
    <property type="entry name" value="Homeodomain-like_sf"/>
</dbReference>
<protein>
    <submittedName>
        <fullName evidence="3">Fis family transcriptional regulator</fullName>
    </submittedName>
</protein>
<dbReference type="PROSITE" id="PS50110">
    <property type="entry name" value="RESPONSE_REGULATORY"/>
    <property type="match status" value="1"/>
</dbReference>
<evidence type="ECO:0000313" key="4">
    <source>
        <dbReference type="Proteomes" id="UP000019141"/>
    </source>
</evidence>
<reference evidence="3 4" key="1">
    <citation type="journal article" date="2014" name="Nature">
        <title>An environmental bacterial taxon with a large and distinct metabolic repertoire.</title>
        <authorList>
            <person name="Wilson M.C."/>
            <person name="Mori T."/>
            <person name="Ruckert C."/>
            <person name="Uria A.R."/>
            <person name="Helf M.J."/>
            <person name="Takada K."/>
            <person name="Gernert C."/>
            <person name="Steffens U.A."/>
            <person name="Heycke N."/>
            <person name="Schmitt S."/>
            <person name="Rinke C."/>
            <person name="Helfrich E.J."/>
            <person name="Brachmann A.O."/>
            <person name="Gurgui C."/>
            <person name="Wakimoto T."/>
            <person name="Kracht M."/>
            <person name="Crusemann M."/>
            <person name="Hentschel U."/>
            <person name="Abe I."/>
            <person name="Matsunaga S."/>
            <person name="Kalinowski J."/>
            <person name="Takeyama H."/>
            <person name="Piel J."/>
        </authorList>
    </citation>
    <scope>NUCLEOTIDE SEQUENCE [LARGE SCALE GENOMIC DNA]</scope>
    <source>
        <strain evidence="4">TSY1</strain>
    </source>
</reference>
<sequence length="233" mass="25367">MVQAKILVLDSDTGPYEPLKSGLAEHGYEIHTTMTATEALSLAGAHPYQAALVALSLAQDGDLLLGLQAECPGLPLIIVSCPEVRPMPPPVVKLADNTVGKPFTLDTLRLMLDRTLELALLRSRLRRERQDWGEALAPLATNGANDDESAPIGASLDEVLVHKLRTIVPNMEVLGRGSLYRAVLSHVEKLLLSVVMAECRGNQVKSAEILGINRNTLRKKLREFGITSPRRND</sequence>